<keyword evidence="3" id="KW-1185">Reference proteome</keyword>
<dbReference type="eggNOG" id="ENOG502S42P">
    <property type="taxonomic scope" value="Eukaryota"/>
</dbReference>
<dbReference type="KEGG" id="gra:105779352"/>
<accession>A0A0D2S4Q9</accession>
<protein>
    <submittedName>
        <fullName evidence="2">Uncharacterized protein</fullName>
    </submittedName>
</protein>
<evidence type="ECO:0000313" key="3">
    <source>
        <dbReference type="Proteomes" id="UP000032304"/>
    </source>
</evidence>
<feature type="region of interest" description="Disordered" evidence="1">
    <location>
        <begin position="101"/>
        <end position="134"/>
    </location>
</feature>
<feature type="compositionally biased region" description="Basic and acidic residues" evidence="1">
    <location>
        <begin position="117"/>
        <end position="129"/>
    </location>
</feature>
<gene>
    <name evidence="2" type="ORF">B456_012G176600</name>
</gene>
<evidence type="ECO:0000313" key="2">
    <source>
        <dbReference type="EMBL" id="KJB78087.1"/>
    </source>
</evidence>
<dbReference type="Gramene" id="KJB78087">
    <property type="protein sequence ID" value="KJB78087"/>
    <property type="gene ID" value="B456_012G176600"/>
</dbReference>
<feature type="compositionally biased region" description="Basic and acidic residues" evidence="1">
    <location>
        <begin position="101"/>
        <end position="110"/>
    </location>
</feature>
<reference evidence="2 3" key="1">
    <citation type="journal article" date="2012" name="Nature">
        <title>Repeated polyploidization of Gossypium genomes and the evolution of spinnable cotton fibres.</title>
        <authorList>
            <person name="Paterson A.H."/>
            <person name="Wendel J.F."/>
            <person name="Gundlach H."/>
            <person name="Guo H."/>
            <person name="Jenkins J."/>
            <person name="Jin D."/>
            <person name="Llewellyn D."/>
            <person name="Showmaker K.C."/>
            <person name="Shu S."/>
            <person name="Udall J."/>
            <person name="Yoo M.J."/>
            <person name="Byers R."/>
            <person name="Chen W."/>
            <person name="Doron-Faigenboim A."/>
            <person name="Duke M.V."/>
            <person name="Gong L."/>
            <person name="Grimwood J."/>
            <person name="Grover C."/>
            <person name="Grupp K."/>
            <person name="Hu G."/>
            <person name="Lee T.H."/>
            <person name="Li J."/>
            <person name="Lin L."/>
            <person name="Liu T."/>
            <person name="Marler B.S."/>
            <person name="Page J.T."/>
            <person name="Roberts A.W."/>
            <person name="Romanel E."/>
            <person name="Sanders W.S."/>
            <person name="Szadkowski E."/>
            <person name="Tan X."/>
            <person name="Tang H."/>
            <person name="Xu C."/>
            <person name="Wang J."/>
            <person name="Wang Z."/>
            <person name="Zhang D."/>
            <person name="Zhang L."/>
            <person name="Ashrafi H."/>
            <person name="Bedon F."/>
            <person name="Bowers J.E."/>
            <person name="Brubaker C.L."/>
            <person name="Chee P.W."/>
            <person name="Das S."/>
            <person name="Gingle A.R."/>
            <person name="Haigler C.H."/>
            <person name="Harker D."/>
            <person name="Hoffmann L.V."/>
            <person name="Hovav R."/>
            <person name="Jones D.C."/>
            <person name="Lemke C."/>
            <person name="Mansoor S."/>
            <person name="ur Rahman M."/>
            <person name="Rainville L.N."/>
            <person name="Rambani A."/>
            <person name="Reddy U.K."/>
            <person name="Rong J.K."/>
            <person name="Saranga Y."/>
            <person name="Scheffler B.E."/>
            <person name="Scheffler J.A."/>
            <person name="Stelly D.M."/>
            <person name="Triplett B.A."/>
            <person name="Van Deynze A."/>
            <person name="Vaslin M.F."/>
            <person name="Waghmare V.N."/>
            <person name="Walford S.A."/>
            <person name="Wright R.J."/>
            <person name="Zaki E.A."/>
            <person name="Zhang T."/>
            <person name="Dennis E.S."/>
            <person name="Mayer K.F."/>
            <person name="Peterson D.G."/>
            <person name="Rokhsar D.S."/>
            <person name="Wang X."/>
            <person name="Schmutz J."/>
        </authorList>
    </citation>
    <scope>NUCLEOTIDE SEQUENCE [LARGE SCALE GENOMIC DNA]</scope>
</reference>
<dbReference type="OMA" id="MTAVWQF"/>
<organism evidence="2 3">
    <name type="scientific">Gossypium raimondii</name>
    <name type="common">Peruvian cotton</name>
    <name type="synonym">Gossypium klotzschianum subsp. raimondii</name>
    <dbReference type="NCBI Taxonomy" id="29730"/>
    <lineage>
        <taxon>Eukaryota</taxon>
        <taxon>Viridiplantae</taxon>
        <taxon>Streptophyta</taxon>
        <taxon>Embryophyta</taxon>
        <taxon>Tracheophyta</taxon>
        <taxon>Spermatophyta</taxon>
        <taxon>Magnoliopsida</taxon>
        <taxon>eudicotyledons</taxon>
        <taxon>Gunneridae</taxon>
        <taxon>Pentapetalae</taxon>
        <taxon>rosids</taxon>
        <taxon>malvids</taxon>
        <taxon>Malvales</taxon>
        <taxon>Malvaceae</taxon>
        <taxon>Malvoideae</taxon>
        <taxon>Gossypium</taxon>
    </lineage>
</organism>
<dbReference type="PANTHER" id="PTHR35280:SF1">
    <property type="entry name" value="F17L21.9"/>
    <property type="match status" value="1"/>
</dbReference>
<dbReference type="AlphaFoldDB" id="A0A0D2S4Q9"/>
<dbReference type="EMBL" id="CM001751">
    <property type="protein sequence ID" value="KJB78087.1"/>
    <property type="molecule type" value="Genomic_DNA"/>
</dbReference>
<sequence>MPSEPISFSLWGNMLFNPKSKLLINHIFSILILQNSFSIFQLFEMESIQDIETINQAIHKLIEEKRIKSTSSDVKLSQDVDDDEQVLSRLLSQLESLKGVERSTLPKEETAPSIDESEPKVKNGNEERGGGNGGVEGEIVKELKAVKRQNTITHCLLSALIVVTLIWELSEVSLVLKLRDGMSHPFRSFGSLLAGMLPSPGKINVVGNGDDKDGNDHNIVDPLLPSVRMPELPHVEFPHMGSNDEE</sequence>
<dbReference type="STRING" id="29730.A0A0D2S4Q9"/>
<name>A0A0D2S4Q9_GOSRA</name>
<dbReference type="Proteomes" id="UP000032304">
    <property type="component" value="Chromosome 12"/>
</dbReference>
<proteinExistence type="predicted"/>
<dbReference type="OrthoDB" id="782808at2759"/>
<dbReference type="PANTHER" id="PTHR35280">
    <property type="entry name" value="F17L21.9"/>
    <property type="match status" value="1"/>
</dbReference>
<evidence type="ECO:0000256" key="1">
    <source>
        <dbReference type="SAM" id="MobiDB-lite"/>
    </source>
</evidence>